<accession>A0A368GWR7</accession>
<dbReference type="InterPro" id="IPR001304">
    <property type="entry name" value="C-type_lectin-like"/>
</dbReference>
<organism evidence="3 4">
    <name type="scientific">Ancylostoma caninum</name>
    <name type="common">Dog hookworm</name>
    <dbReference type="NCBI Taxonomy" id="29170"/>
    <lineage>
        <taxon>Eukaryota</taxon>
        <taxon>Metazoa</taxon>
        <taxon>Ecdysozoa</taxon>
        <taxon>Nematoda</taxon>
        <taxon>Chromadorea</taxon>
        <taxon>Rhabditida</taxon>
        <taxon>Rhabditina</taxon>
        <taxon>Rhabditomorpha</taxon>
        <taxon>Strongyloidea</taxon>
        <taxon>Ancylostomatidae</taxon>
        <taxon>Ancylostomatinae</taxon>
        <taxon>Ancylostoma</taxon>
    </lineage>
</organism>
<feature type="domain" description="C-type lectin" evidence="2">
    <location>
        <begin position="30"/>
        <end position="124"/>
    </location>
</feature>
<gene>
    <name evidence="3" type="ORF">ANCCAN_05057</name>
</gene>
<proteinExistence type="predicted"/>
<dbReference type="OrthoDB" id="5860166at2759"/>
<feature type="signal peptide" evidence="1">
    <location>
        <begin position="1"/>
        <end position="17"/>
    </location>
</feature>
<dbReference type="CDD" id="cd00037">
    <property type="entry name" value="CLECT"/>
    <property type="match status" value="1"/>
</dbReference>
<dbReference type="AlphaFoldDB" id="A0A368GWR7"/>
<dbReference type="InterPro" id="IPR016187">
    <property type="entry name" value="CTDL_fold"/>
</dbReference>
<evidence type="ECO:0000313" key="3">
    <source>
        <dbReference type="EMBL" id="RCN48774.1"/>
    </source>
</evidence>
<name>A0A368GWR7_ANCCA</name>
<keyword evidence="1" id="KW-0732">Signal</keyword>
<protein>
    <recommendedName>
        <fullName evidence="2">C-type lectin domain-containing protein</fullName>
    </recommendedName>
</protein>
<comment type="caution">
    <text evidence="3">The sequence shown here is derived from an EMBL/GenBank/DDBJ whole genome shotgun (WGS) entry which is preliminary data.</text>
</comment>
<dbReference type="Gene3D" id="3.10.100.10">
    <property type="entry name" value="Mannose-Binding Protein A, subunit A"/>
    <property type="match status" value="1"/>
</dbReference>
<dbReference type="Proteomes" id="UP000252519">
    <property type="component" value="Unassembled WGS sequence"/>
</dbReference>
<sequence>MITIWITIATMSAVCNAHVERMTNWTKLEATGFHYIAYRGDASTTYRLPDWKCRDWGARLVSIHSEEENKFVNDLVGRYSKPGKVMIGLRRDSGSLRWMDGSMVDFSRRDPKAFEADFYGCFFVGFSHIFVR</sequence>
<dbReference type="PROSITE" id="PS50041">
    <property type="entry name" value="C_TYPE_LECTIN_2"/>
    <property type="match status" value="1"/>
</dbReference>
<dbReference type="EMBL" id="JOJR01000042">
    <property type="protein sequence ID" value="RCN48774.1"/>
    <property type="molecule type" value="Genomic_DNA"/>
</dbReference>
<dbReference type="InterPro" id="IPR016186">
    <property type="entry name" value="C-type_lectin-like/link_sf"/>
</dbReference>
<evidence type="ECO:0000313" key="4">
    <source>
        <dbReference type="Proteomes" id="UP000252519"/>
    </source>
</evidence>
<dbReference type="SUPFAM" id="SSF56436">
    <property type="entry name" value="C-type lectin-like"/>
    <property type="match status" value="1"/>
</dbReference>
<keyword evidence="4" id="KW-1185">Reference proteome</keyword>
<evidence type="ECO:0000256" key="1">
    <source>
        <dbReference type="SAM" id="SignalP"/>
    </source>
</evidence>
<feature type="chain" id="PRO_5016926971" description="C-type lectin domain-containing protein" evidence="1">
    <location>
        <begin position="18"/>
        <end position="132"/>
    </location>
</feature>
<evidence type="ECO:0000259" key="2">
    <source>
        <dbReference type="PROSITE" id="PS50041"/>
    </source>
</evidence>
<reference evidence="3 4" key="1">
    <citation type="submission" date="2014-10" db="EMBL/GenBank/DDBJ databases">
        <title>Draft genome of the hookworm Ancylostoma caninum.</title>
        <authorList>
            <person name="Mitreva M."/>
        </authorList>
    </citation>
    <scope>NUCLEOTIDE SEQUENCE [LARGE SCALE GENOMIC DNA]</scope>
    <source>
        <strain evidence="3 4">Baltimore</strain>
    </source>
</reference>
<dbReference type="Pfam" id="PF00059">
    <property type="entry name" value="Lectin_C"/>
    <property type="match status" value="1"/>
</dbReference>